<evidence type="ECO:0000256" key="11">
    <source>
        <dbReference type="ARBA" id="ARBA00042107"/>
    </source>
</evidence>
<evidence type="ECO:0000256" key="1">
    <source>
        <dbReference type="ARBA" id="ARBA00001974"/>
    </source>
</evidence>
<evidence type="ECO:0000256" key="12">
    <source>
        <dbReference type="ARBA" id="ARBA00048242"/>
    </source>
</evidence>
<keyword evidence="4" id="KW-0285">Flavoprotein</keyword>
<evidence type="ECO:0000256" key="9">
    <source>
        <dbReference type="ARBA" id="ARBA00040259"/>
    </source>
</evidence>
<protein>
    <recommendedName>
        <fullName evidence="9">Hydroxyproline dehydrogenase</fullName>
        <ecNumber evidence="3">1.5.5.2</ecNumber>
        <ecNumber evidence="8">1.5.5.3</ecNumber>
    </recommendedName>
    <alternativeName>
        <fullName evidence="10">Probable proline dehydrogenase 2</fullName>
    </alternativeName>
    <alternativeName>
        <fullName evidence="11">Probable proline oxidase 2</fullName>
    </alternativeName>
</protein>
<dbReference type="EC" id="1.5.5.2" evidence="3"/>
<dbReference type="Pfam" id="PF01619">
    <property type="entry name" value="Pro_dh"/>
    <property type="match status" value="2"/>
</dbReference>
<sequence length="813" mass="91784">MHRGVSFQKHLDRLQQRTWNLTLHRQQNTIASAERDSFAIPGHRFTQNGSINFDDAEKACQSKTTWDLLRSSLILNACSVETFAKHNYQILSWTRRLMGRSVFNAMMRPTVYKQFVGGDDFTSFQETVSRLQTAGVRPLVMVTLEEDVKDDGPDADELFDRNLKIMIDCMEMTASLGSQNPMMQIKPSGLFPLALCKSISTEVPFPSSQPEIVEKIANSIATSKEVKELGKLSTTEIGELNKALNRINQICEVAMKRKLMIMVDAEYTYLNPCLNLLTLAMMLHSNRSEPLVAYTYQNYLKETPNILLKDIELARTHGVTFGAKLVRGAYIYKERALAKENGYPDPVCETFEKTTENYNRSMDIMMEKVVEHPGKFCVTIASHNEDTVKRGTNKMAELGISGRSLDHKVFFAQLYGMSDFISMSLGQAGYMTYKSIPYGTIDEALPYLSRRLNENSSILGGVRREREIIGAALGRPIPFKILQILSWTRRLMGRSVFNAMMRPTVYKQFVGGDDFTSFQETVSRLQTVGKSVSAEIPFPSSEPEVVEKIANSMETSKEVTKLGNLSTIEVAQLNKALNRIKQICKVAMERKLMILVDAEYTYLNPCLNLLALAMMLHCNGSEPLVTNTYQNYLKETPNILLKDIELAQTHGVTFGAKLVRGAYIYNERALAKEKGYPDPVCETFEKTTKNYNRSMDIMMEKVAKHPGKFCVTIASHNEDTVKRGTNKMAELGIPRSSDQRVIFAQSYGMSDFISLSLGQAGYMTYKSIPYGTIDEALPYLSRRLNENSSILGGVRRERKIIRSALGRRLFSFN</sequence>
<dbReference type="InParanoid" id="K1QMZ3"/>
<dbReference type="PANTHER" id="PTHR13914:SF29">
    <property type="entry name" value="HYDROXYPROLINE DEHYDROGENASE"/>
    <property type="match status" value="1"/>
</dbReference>
<evidence type="ECO:0000256" key="3">
    <source>
        <dbReference type="ARBA" id="ARBA00012695"/>
    </source>
</evidence>
<dbReference type="EMBL" id="JH817068">
    <property type="protein sequence ID" value="EKC35258.1"/>
    <property type="molecule type" value="Genomic_DNA"/>
</dbReference>
<comment type="cofactor">
    <cofactor evidence="1">
        <name>FAD</name>
        <dbReference type="ChEBI" id="CHEBI:57692"/>
    </cofactor>
</comment>
<name>K1QMZ3_MAGGI</name>
<dbReference type="Gene3D" id="3.20.20.220">
    <property type="match status" value="2"/>
</dbReference>
<dbReference type="GO" id="GO:0010133">
    <property type="term" value="P:L-proline catabolic process to L-glutamate"/>
    <property type="evidence" value="ECO:0007669"/>
    <property type="project" value="TreeGrafter"/>
</dbReference>
<evidence type="ECO:0000256" key="2">
    <source>
        <dbReference type="ARBA" id="ARBA00005869"/>
    </source>
</evidence>
<evidence type="ECO:0000259" key="13">
    <source>
        <dbReference type="Pfam" id="PF01619"/>
    </source>
</evidence>
<evidence type="ECO:0000256" key="5">
    <source>
        <dbReference type="ARBA" id="ARBA00022827"/>
    </source>
</evidence>
<dbReference type="EC" id="1.5.5.3" evidence="8"/>
<dbReference type="InterPro" id="IPR002872">
    <property type="entry name" value="Proline_DH_dom"/>
</dbReference>
<comment type="similarity">
    <text evidence="2">Belongs to the proline oxidase family.</text>
</comment>
<dbReference type="GO" id="GO:0005739">
    <property type="term" value="C:mitochondrion"/>
    <property type="evidence" value="ECO:0007669"/>
    <property type="project" value="TreeGrafter"/>
</dbReference>
<keyword evidence="5" id="KW-0274">FAD</keyword>
<evidence type="ECO:0000256" key="10">
    <source>
        <dbReference type="ARBA" id="ARBA00041945"/>
    </source>
</evidence>
<dbReference type="InterPro" id="IPR015659">
    <property type="entry name" value="Proline_oxidase"/>
</dbReference>
<comment type="catalytic activity">
    <reaction evidence="12">
        <text>trans-4-hydroxy-L-proline + a quinone = (3R,5S)-1-pyrroline-3-hydroxy-5-carboxylate + a quinol + H(+)</text>
        <dbReference type="Rhea" id="RHEA:52512"/>
        <dbReference type="ChEBI" id="CHEBI:15378"/>
        <dbReference type="ChEBI" id="CHEBI:24646"/>
        <dbReference type="ChEBI" id="CHEBI:58375"/>
        <dbReference type="ChEBI" id="CHEBI:62612"/>
        <dbReference type="ChEBI" id="CHEBI:132124"/>
        <dbReference type="EC" id="1.5.5.3"/>
    </reaction>
</comment>
<evidence type="ECO:0000256" key="8">
    <source>
        <dbReference type="ARBA" id="ARBA00039089"/>
    </source>
</evidence>
<evidence type="ECO:0000256" key="6">
    <source>
        <dbReference type="ARBA" id="ARBA00023002"/>
    </source>
</evidence>
<dbReference type="GO" id="GO:0004657">
    <property type="term" value="F:proline dehydrogenase activity"/>
    <property type="evidence" value="ECO:0007669"/>
    <property type="project" value="UniProtKB-EC"/>
</dbReference>
<reference evidence="14" key="1">
    <citation type="journal article" date="2012" name="Nature">
        <title>The oyster genome reveals stress adaptation and complexity of shell formation.</title>
        <authorList>
            <person name="Zhang G."/>
            <person name="Fang X."/>
            <person name="Guo X."/>
            <person name="Li L."/>
            <person name="Luo R."/>
            <person name="Xu F."/>
            <person name="Yang P."/>
            <person name="Zhang L."/>
            <person name="Wang X."/>
            <person name="Qi H."/>
            <person name="Xiong Z."/>
            <person name="Que H."/>
            <person name="Xie Y."/>
            <person name="Holland P.W."/>
            <person name="Paps J."/>
            <person name="Zhu Y."/>
            <person name="Wu F."/>
            <person name="Chen Y."/>
            <person name="Wang J."/>
            <person name="Peng C."/>
            <person name="Meng J."/>
            <person name="Yang L."/>
            <person name="Liu J."/>
            <person name="Wen B."/>
            <person name="Zhang N."/>
            <person name="Huang Z."/>
            <person name="Zhu Q."/>
            <person name="Feng Y."/>
            <person name="Mount A."/>
            <person name="Hedgecock D."/>
            <person name="Xu Z."/>
            <person name="Liu Y."/>
            <person name="Domazet-Loso T."/>
            <person name="Du Y."/>
            <person name="Sun X."/>
            <person name="Zhang S."/>
            <person name="Liu B."/>
            <person name="Cheng P."/>
            <person name="Jiang X."/>
            <person name="Li J."/>
            <person name="Fan D."/>
            <person name="Wang W."/>
            <person name="Fu W."/>
            <person name="Wang T."/>
            <person name="Wang B."/>
            <person name="Zhang J."/>
            <person name="Peng Z."/>
            <person name="Li Y."/>
            <person name="Li N."/>
            <person name="Wang J."/>
            <person name="Chen M."/>
            <person name="He Y."/>
            <person name="Tan F."/>
            <person name="Song X."/>
            <person name="Zheng Q."/>
            <person name="Huang R."/>
            <person name="Yang H."/>
            <person name="Du X."/>
            <person name="Chen L."/>
            <person name="Yang M."/>
            <person name="Gaffney P.M."/>
            <person name="Wang S."/>
            <person name="Luo L."/>
            <person name="She Z."/>
            <person name="Ming Y."/>
            <person name="Huang W."/>
            <person name="Zhang S."/>
            <person name="Huang B."/>
            <person name="Zhang Y."/>
            <person name="Qu T."/>
            <person name="Ni P."/>
            <person name="Miao G."/>
            <person name="Wang J."/>
            <person name="Wang Q."/>
            <person name="Steinberg C.E."/>
            <person name="Wang H."/>
            <person name="Li N."/>
            <person name="Qian L."/>
            <person name="Zhang G."/>
            <person name="Li Y."/>
            <person name="Yang H."/>
            <person name="Liu X."/>
            <person name="Wang J."/>
            <person name="Yin Y."/>
            <person name="Wang J."/>
        </authorList>
    </citation>
    <scope>NUCLEOTIDE SEQUENCE [LARGE SCALE GENOMIC DNA]</scope>
    <source>
        <strain evidence="14">05x7-T-G4-1.051#20</strain>
    </source>
</reference>
<dbReference type="SUPFAM" id="SSF51730">
    <property type="entry name" value="FAD-linked oxidoreductase"/>
    <property type="match status" value="2"/>
</dbReference>
<organism evidence="14">
    <name type="scientific">Magallana gigas</name>
    <name type="common">Pacific oyster</name>
    <name type="synonym">Crassostrea gigas</name>
    <dbReference type="NCBI Taxonomy" id="29159"/>
    <lineage>
        <taxon>Eukaryota</taxon>
        <taxon>Metazoa</taxon>
        <taxon>Spiralia</taxon>
        <taxon>Lophotrochozoa</taxon>
        <taxon>Mollusca</taxon>
        <taxon>Bivalvia</taxon>
        <taxon>Autobranchia</taxon>
        <taxon>Pteriomorphia</taxon>
        <taxon>Ostreida</taxon>
        <taxon>Ostreoidea</taxon>
        <taxon>Ostreidae</taxon>
        <taxon>Magallana</taxon>
    </lineage>
</organism>
<accession>K1QMZ3</accession>
<keyword evidence="6" id="KW-0560">Oxidoreductase</keyword>
<dbReference type="PANTHER" id="PTHR13914">
    <property type="entry name" value="PROLINE OXIDASE"/>
    <property type="match status" value="1"/>
</dbReference>
<feature type="domain" description="Proline dehydrogenase" evidence="13">
    <location>
        <begin position="544"/>
        <end position="795"/>
    </location>
</feature>
<dbReference type="AlphaFoldDB" id="K1QMZ3"/>
<proteinExistence type="inferred from homology"/>
<dbReference type="FunCoup" id="K1QMZ3">
    <property type="interactions" value="409"/>
</dbReference>
<evidence type="ECO:0000313" key="14">
    <source>
        <dbReference type="EMBL" id="EKC35258.1"/>
    </source>
</evidence>
<keyword evidence="7" id="KW-0642">Proline metabolism</keyword>
<evidence type="ECO:0000256" key="4">
    <source>
        <dbReference type="ARBA" id="ARBA00022630"/>
    </source>
</evidence>
<feature type="domain" description="Proline dehydrogenase" evidence="13">
    <location>
        <begin position="126"/>
        <end position="463"/>
    </location>
</feature>
<evidence type="ECO:0000256" key="7">
    <source>
        <dbReference type="ARBA" id="ARBA00023062"/>
    </source>
</evidence>
<dbReference type="HOGENOM" id="CLU_347249_0_0_1"/>
<dbReference type="GO" id="GO:0071949">
    <property type="term" value="F:FAD binding"/>
    <property type="evidence" value="ECO:0007669"/>
    <property type="project" value="TreeGrafter"/>
</dbReference>
<dbReference type="InterPro" id="IPR029041">
    <property type="entry name" value="FAD-linked_oxidoreductase-like"/>
</dbReference>
<gene>
    <name evidence="14" type="ORF">CGI_10016086</name>
</gene>